<dbReference type="PRINTS" id="PR00046">
    <property type="entry name" value="SIGMA70FCT"/>
</dbReference>
<dbReference type="GO" id="GO:0006352">
    <property type="term" value="P:DNA-templated transcription initiation"/>
    <property type="evidence" value="ECO:0007669"/>
    <property type="project" value="InterPro"/>
</dbReference>
<dbReference type="InterPro" id="IPR013325">
    <property type="entry name" value="RNA_pol_sigma_r2"/>
</dbReference>
<dbReference type="Pfam" id="PF04542">
    <property type="entry name" value="Sigma70_r2"/>
    <property type="match status" value="1"/>
</dbReference>
<dbReference type="InterPro" id="IPR050813">
    <property type="entry name" value="Sigma-70_Factor"/>
</dbReference>
<dbReference type="Gene3D" id="1.20.120.1810">
    <property type="match status" value="1"/>
</dbReference>
<dbReference type="PANTHER" id="PTHR30376:SF3">
    <property type="entry name" value="RNA POLYMERASE SIGMA FACTOR RPOH"/>
    <property type="match status" value="1"/>
</dbReference>
<feature type="domain" description="RNA polymerase sigma-70" evidence="5">
    <location>
        <begin position="73"/>
        <end position="86"/>
    </location>
</feature>
<dbReference type="InterPro" id="IPR009042">
    <property type="entry name" value="RNA_pol_sigma70_r1_2"/>
</dbReference>
<keyword evidence="4" id="KW-0804">Transcription</keyword>
<dbReference type="Gene3D" id="1.10.10.10">
    <property type="entry name" value="Winged helix-like DNA-binding domain superfamily/Winged helix DNA-binding domain"/>
    <property type="match status" value="1"/>
</dbReference>
<dbReference type="Proteomes" id="UP000887097">
    <property type="component" value="Unassembled WGS sequence"/>
</dbReference>
<comment type="caution">
    <text evidence="6">The sequence shown here is derived from an EMBL/GenBank/DDBJ whole genome shotgun (WGS) entry which is preliminary data.</text>
</comment>
<evidence type="ECO:0000256" key="3">
    <source>
        <dbReference type="ARBA" id="ARBA00023125"/>
    </source>
</evidence>
<dbReference type="GO" id="GO:0003677">
    <property type="term" value="F:DNA binding"/>
    <property type="evidence" value="ECO:0007669"/>
    <property type="project" value="UniProtKB-KW"/>
</dbReference>
<dbReference type="EMBL" id="BPTT01000001">
    <property type="protein sequence ID" value="GJG32749.1"/>
    <property type="molecule type" value="Genomic_DNA"/>
</dbReference>
<dbReference type="NCBIfam" id="TIGR02937">
    <property type="entry name" value="sigma70-ECF"/>
    <property type="match status" value="1"/>
</dbReference>
<reference evidence="6" key="1">
    <citation type="submission" date="2021-08" db="EMBL/GenBank/DDBJ databases">
        <title>Prevotella lacticifex sp. nov., isolated from rumen of cow.</title>
        <authorList>
            <person name="Shinkai T."/>
            <person name="Ikeyama N."/>
            <person name="Kumagai M."/>
            <person name="Ohmori H."/>
            <person name="Sakamoto M."/>
            <person name="Ohkuma M."/>
            <person name="Mitsumori M."/>
        </authorList>
    </citation>
    <scope>NUCLEOTIDE SEQUENCE</scope>
    <source>
        <strain evidence="6">JCM 8259</strain>
    </source>
</reference>
<evidence type="ECO:0000313" key="7">
    <source>
        <dbReference type="Proteomes" id="UP000887097"/>
    </source>
</evidence>
<gene>
    <name evidence="6" type="primary">rpoD_1</name>
    <name evidence="6" type="ORF">PRMUPPPA20_08580</name>
</gene>
<dbReference type="InterPro" id="IPR000943">
    <property type="entry name" value="RNA_pol_sigma70"/>
</dbReference>
<proteinExistence type="predicted"/>
<dbReference type="Pfam" id="PF00140">
    <property type="entry name" value="Sigma70_r1_2"/>
    <property type="match status" value="1"/>
</dbReference>
<accession>A0AA37MNR3</accession>
<dbReference type="PROSITE" id="PS00715">
    <property type="entry name" value="SIGMA70_1"/>
    <property type="match status" value="1"/>
</dbReference>
<dbReference type="InterPro" id="IPR007627">
    <property type="entry name" value="RNA_pol_sigma70_r2"/>
</dbReference>
<sequence length="238" mass="26774">MFKSVSKNYTPDFLESFMARIRGVKALDEEQEVYLAQRIKAGDTKAEEQMIKSNLKLVVSIANSYRPMMSMEDLIQNGNIGLIKAVREFNPELGYRFVFYASMMIRKYIIMGIRNDSGIVHSSDYEQAFISSESLDVPGSGGYKDTSKADMLVGDMDVESDLDSLSADLKRAMCSVLSPCAVDIVCKVMGLGCTPMYTESIGKELNMPKSRVRKIYQESIGILQNNERVKKLLSCYQR</sequence>
<dbReference type="RefSeq" id="WP_013063081.1">
    <property type="nucleotide sequence ID" value="NZ_BPTT01000001.1"/>
</dbReference>
<dbReference type="PANTHER" id="PTHR30376">
    <property type="entry name" value="SIGMA FACTOR RPOH HEAT SHOCK RELATED"/>
    <property type="match status" value="1"/>
</dbReference>
<name>A0AA37MNR3_XYLRU</name>
<evidence type="ECO:0000256" key="4">
    <source>
        <dbReference type="ARBA" id="ARBA00023163"/>
    </source>
</evidence>
<dbReference type="InterPro" id="IPR036388">
    <property type="entry name" value="WH-like_DNA-bd_sf"/>
</dbReference>
<dbReference type="AlphaFoldDB" id="A0AA37MNR3"/>
<keyword evidence="3" id="KW-0238">DNA-binding</keyword>
<dbReference type="InterPro" id="IPR014284">
    <property type="entry name" value="RNA_pol_sigma-70_dom"/>
</dbReference>
<evidence type="ECO:0000259" key="5">
    <source>
        <dbReference type="PROSITE" id="PS00715"/>
    </source>
</evidence>
<dbReference type="GeneID" id="31502481"/>
<keyword evidence="2" id="KW-0731">Sigma factor</keyword>
<evidence type="ECO:0000256" key="1">
    <source>
        <dbReference type="ARBA" id="ARBA00023015"/>
    </source>
</evidence>
<evidence type="ECO:0000313" key="6">
    <source>
        <dbReference type="EMBL" id="GJG32749.1"/>
    </source>
</evidence>
<keyword evidence="1" id="KW-0805">Transcription regulation</keyword>
<protein>
    <submittedName>
        <fullName evidence="6">RNA polymerase sigma factor RpoD</fullName>
    </submittedName>
</protein>
<dbReference type="SUPFAM" id="SSF88946">
    <property type="entry name" value="Sigma2 domain of RNA polymerase sigma factors"/>
    <property type="match status" value="1"/>
</dbReference>
<dbReference type="GO" id="GO:0016987">
    <property type="term" value="F:sigma factor activity"/>
    <property type="evidence" value="ECO:0007669"/>
    <property type="project" value="UniProtKB-KW"/>
</dbReference>
<organism evidence="6 7">
    <name type="scientific">Xylanibacter ruminicola</name>
    <name type="common">Prevotella ruminicola</name>
    <dbReference type="NCBI Taxonomy" id="839"/>
    <lineage>
        <taxon>Bacteria</taxon>
        <taxon>Pseudomonadati</taxon>
        <taxon>Bacteroidota</taxon>
        <taxon>Bacteroidia</taxon>
        <taxon>Bacteroidales</taxon>
        <taxon>Prevotellaceae</taxon>
        <taxon>Xylanibacter</taxon>
    </lineage>
</organism>
<evidence type="ECO:0000256" key="2">
    <source>
        <dbReference type="ARBA" id="ARBA00023082"/>
    </source>
</evidence>